<dbReference type="OrthoDB" id="411871at2759"/>
<dbReference type="AlphaFoldDB" id="A0A4C1W924"/>
<reference evidence="1 2" key="1">
    <citation type="journal article" date="2019" name="Commun. Biol.">
        <title>The bagworm genome reveals a unique fibroin gene that provides high tensile strength.</title>
        <authorList>
            <person name="Kono N."/>
            <person name="Nakamura H."/>
            <person name="Ohtoshi R."/>
            <person name="Tomita M."/>
            <person name="Numata K."/>
            <person name="Arakawa K."/>
        </authorList>
    </citation>
    <scope>NUCLEOTIDE SEQUENCE [LARGE SCALE GENOMIC DNA]</scope>
</reference>
<protein>
    <submittedName>
        <fullName evidence="1">Uncharacterized protein</fullName>
    </submittedName>
</protein>
<accession>A0A4C1W924</accession>
<sequence>MGCSRCPDKLEAFFFSAQDKESIWDGVYRVIKDMEKTTRDVLLEDDSGQTCNIEEAFDNAWWPAIRNQLPAHKCPANLYGMVMGLPAGPGSRSSLRRKRV</sequence>
<dbReference type="Proteomes" id="UP000299102">
    <property type="component" value="Unassembled WGS sequence"/>
</dbReference>
<keyword evidence="2" id="KW-1185">Reference proteome</keyword>
<proteinExistence type="predicted"/>
<dbReference type="EMBL" id="BGZK01000512">
    <property type="protein sequence ID" value="GBP47896.1"/>
    <property type="molecule type" value="Genomic_DNA"/>
</dbReference>
<gene>
    <name evidence="1" type="ORF">EVAR_33613_1</name>
</gene>
<organism evidence="1 2">
    <name type="scientific">Eumeta variegata</name>
    <name type="common">Bagworm moth</name>
    <name type="synonym">Eumeta japonica</name>
    <dbReference type="NCBI Taxonomy" id="151549"/>
    <lineage>
        <taxon>Eukaryota</taxon>
        <taxon>Metazoa</taxon>
        <taxon>Ecdysozoa</taxon>
        <taxon>Arthropoda</taxon>
        <taxon>Hexapoda</taxon>
        <taxon>Insecta</taxon>
        <taxon>Pterygota</taxon>
        <taxon>Neoptera</taxon>
        <taxon>Endopterygota</taxon>
        <taxon>Lepidoptera</taxon>
        <taxon>Glossata</taxon>
        <taxon>Ditrysia</taxon>
        <taxon>Tineoidea</taxon>
        <taxon>Psychidae</taxon>
        <taxon>Oiketicinae</taxon>
        <taxon>Eumeta</taxon>
    </lineage>
</organism>
<evidence type="ECO:0000313" key="2">
    <source>
        <dbReference type="Proteomes" id="UP000299102"/>
    </source>
</evidence>
<name>A0A4C1W924_EUMVA</name>
<evidence type="ECO:0000313" key="1">
    <source>
        <dbReference type="EMBL" id="GBP47896.1"/>
    </source>
</evidence>
<comment type="caution">
    <text evidence="1">The sequence shown here is derived from an EMBL/GenBank/DDBJ whole genome shotgun (WGS) entry which is preliminary data.</text>
</comment>